<keyword evidence="1" id="KW-0812">Transmembrane</keyword>
<evidence type="ECO:0000313" key="3">
    <source>
        <dbReference type="Proteomes" id="UP000199126"/>
    </source>
</evidence>
<sequence>MFSLHPPSIHPLALALAVVTFLATTVERFLWELADVRVVLGVGVEPVARIVLAVVAVVTLSTIGWQALTGRGLRAAAIVLAGPLVGVGAFLVLHWLVFGPSTDSPTWLVYLALCAGAAVAGSVVYGVGLTLRWGRNRAVESRRP</sequence>
<keyword evidence="1" id="KW-0472">Membrane</keyword>
<name>A0A1H8QEV5_9EURY</name>
<protein>
    <submittedName>
        <fullName evidence="2">Uncharacterized protein</fullName>
    </submittedName>
</protein>
<proteinExistence type="predicted"/>
<feature type="transmembrane region" description="Helical" evidence="1">
    <location>
        <begin position="75"/>
        <end position="97"/>
    </location>
</feature>
<feature type="transmembrane region" description="Helical" evidence="1">
    <location>
        <begin position="47"/>
        <end position="68"/>
    </location>
</feature>
<dbReference type="OrthoDB" id="382838at2157"/>
<keyword evidence="3" id="KW-1185">Reference proteome</keyword>
<reference evidence="3" key="1">
    <citation type="submission" date="2016-10" db="EMBL/GenBank/DDBJ databases">
        <authorList>
            <person name="Varghese N."/>
            <person name="Submissions S."/>
        </authorList>
    </citation>
    <scope>NUCLEOTIDE SEQUENCE [LARGE SCALE GENOMIC DNA]</scope>
    <source>
        <strain evidence="3">CGMCC 1.10121</strain>
    </source>
</reference>
<feature type="transmembrane region" description="Helical" evidence="1">
    <location>
        <begin position="109"/>
        <end position="133"/>
    </location>
</feature>
<keyword evidence="1" id="KW-1133">Transmembrane helix</keyword>
<organism evidence="2 3">
    <name type="scientific">Halogranum amylolyticum</name>
    <dbReference type="NCBI Taxonomy" id="660520"/>
    <lineage>
        <taxon>Archaea</taxon>
        <taxon>Methanobacteriati</taxon>
        <taxon>Methanobacteriota</taxon>
        <taxon>Stenosarchaea group</taxon>
        <taxon>Halobacteria</taxon>
        <taxon>Halobacteriales</taxon>
        <taxon>Haloferacaceae</taxon>
    </lineage>
</organism>
<dbReference type="RefSeq" id="WP_089822188.1">
    <property type="nucleotide sequence ID" value="NZ_FODV01000003.1"/>
</dbReference>
<evidence type="ECO:0000256" key="1">
    <source>
        <dbReference type="SAM" id="Phobius"/>
    </source>
</evidence>
<evidence type="ECO:0000313" key="2">
    <source>
        <dbReference type="EMBL" id="SEO52769.1"/>
    </source>
</evidence>
<dbReference type="AlphaFoldDB" id="A0A1H8QEV5"/>
<accession>A0A1H8QEV5</accession>
<dbReference type="EMBL" id="FODV01000003">
    <property type="protein sequence ID" value="SEO52769.1"/>
    <property type="molecule type" value="Genomic_DNA"/>
</dbReference>
<gene>
    <name evidence="2" type="ORF">SAMN04487948_10383</name>
</gene>
<dbReference type="Proteomes" id="UP000199126">
    <property type="component" value="Unassembled WGS sequence"/>
</dbReference>